<name>A0ABU0CVY4_9BACI</name>
<gene>
    <name evidence="1" type="ORF">J2S00_003409</name>
</gene>
<evidence type="ECO:0000313" key="1">
    <source>
        <dbReference type="EMBL" id="MDQ0340585.1"/>
    </source>
</evidence>
<sequence>MNYEQNYIVETSNNQFDFEFAVESKDGIKLKLINAPKSNTSSLVNRTLRIWVEIEKDRGTEYPKNHRFTLLDDSFYTWKPGDYQVLEHFSYELFAKSVRTNETRDERHGKINFTP</sequence>
<proteinExistence type="predicted"/>
<accession>A0ABU0CVY4</accession>
<organism evidence="1 2">
    <name type="scientific">Caldalkalibacillus uzonensis</name>
    <dbReference type="NCBI Taxonomy" id="353224"/>
    <lineage>
        <taxon>Bacteria</taxon>
        <taxon>Bacillati</taxon>
        <taxon>Bacillota</taxon>
        <taxon>Bacilli</taxon>
        <taxon>Bacillales</taxon>
        <taxon>Bacillaceae</taxon>
        <taxon>Caldalkalibacillus</taxon>
    </lineage>
</organism>
<dbReference type="RefSeq" id="WP_307342442.1">
    <property type="nucleotide sequence ID" value="NZ_JAUSUQ010000015.1"/>
</dbReference>
<protein>
    <submittedName>
        <fullName evidence="1">Uncharacterized protein</fullName>
    </submittedName>
</protein>
<comment type="caution">
    <text evidence="1">The sequence shown here is derived from an EMBL/GenBank/DDBJ whole genome shotgun (WGS) entry which is preliminary data.</text>
</comment>
<dbReference type="EMBL" id="JAUSUQ010000015">
    <property type="protein sequence ID" value="MDQ0340585.1"/>
    <property type="molecule type" value="Genomic_DNA"/>
</dbReference>
<evidence type="ECO:0000313" key="2">
    <source>
        <dbReference type="Proteomes" id="UP001232445"/>
    </source>
</evidence>
<reference evidence="1 2" key="1">
    <citation type="submission" date="2023-07" db="EMBL/GenBank/DDBJ databases">
        <title>Genomic Encyclopedia of Type Strains, Phase IV (KMG-IV): sequencing the most valuable type-strain genomes for metagenomic binning, comparative biology and taxonomic classification.</title>
        <authorList>
            <person name="Goeker M."/>
        </authorList>
    </citation>
    <scope>NUCLEOTIDE SEQUENCE [LARGE SCALE GENOMIC DNA]</scope>
    <source>
        <strain evidence="1 2">DSM 17740</strain>
    </source>
</reference>
<keyword evidence="2" id="KW-1185">Reference proteome</keyword>
<dbReference type="Proteomes" id="UP001232445">
    <property type="component" value="Unassembled WGS sequence"/>
</dbReference>